<protein>
    <submittedName>
        <fullName evidence="1">Uncharacterized protein</fullName>
    </submittedName>
</protein>
<accession>A0AAD3XDP6</accession>
<gene>
    <name evidence="1" type="ORF">Nepgr_003354</name>
</gene>
<proteinExistence type="predicted"/>
<sequence length="78" mass="9119">MHFELPASQEMVGVKLKGRYFLFIDDKIDRISREVLKVGCTIEEAASHFRYGWSDGNMKRSIGMNLLEQRELFCLEAY</sequence>
<evidence type="ECO:0000313" key="2">
    <source>
        <dbReference type="Proteomes" id="UP001279734"/>
    </source>
</evidence>
<dbReference type="AlphaFoldDB" id="A0AAD3XDP6"/>
<reference evidence="1" key="1">
    <citation type="submission" date="2023-05" db="EMBL/GenBank/DDBJ databases">
        <title>Nepenthes gracilis genome sequencing.</title>
        <authorList>
            <person name="Fukushima K."/>
        </authorList>
    </citation>
    <scope>NUCLEOTIDE SEQUENCE</scope>
    <source>
        <strain evidence="1">SING2019-196</strain>
    </source>
</reference>
<evidence type="ECO:0000313" key="1">
    <source>
        <dbReference type="EMBL" id="GMH01515.1"/>
    </source>
</evidence>
<comment type="caution">
    <text evidence="1">The sequence shown here is derived from an EMBL/GenBank/DDBJ whole genome shotgun (WGS) entry which is preliminary data.</text>
</comment>
<keyword evidence="2" id="KW-1185">Reference proteome</keyword>
<organism evidence="1 2">
    <name type="scientific">Nepenthes gracilis</name>
    <name type="common">Slender pitcher plant</name>
    <dbReference type="NCBI Taxonomy" id="150966"/>
    <lineage>
        <taxon>Eukaryota</taxon>
        <taxon>Viridiplantae</taxon>
        <taxon>Streptophyta</taxon>
        <taxon>Embryophyta</taxon>
        <taxon>Tracheophyta</taxon>
        <taxon>Spermatophyta</taxon>
        <taxon>Magnoliopsida</taxon>
        <taxon>eudicotyledons</taxon>
        <taxon>Gunneridae</taxon>
        <taxon>Pentapetalae</taxon>
        <taxon>Caryophyllales</taxon>
        <taxon>Nepenthaceae</taxon>
        <taxon>Nepenthes</taxon>
    </lineage>
</organism>
<dbReference type="EMBL" id="BSYO01000003">
    <property type="protein sequence ID" value="GMH01515.1"/>
    <property type="molecule type" value="Genomic_DNA"/>
</dbReference>
<dbReference type="Proteomes" id="UP001279734">
    <property type="component" value="Unassembled WGS sequence"/>
</dbReference>
<name>A0AAD3XDP6_NEPGR</name>